<evidence type="ECO:0000256" key="7">
    <source>
        <dbReference type="ARBA" id="ARBA00022723"/>
    </source>
</evidence>
<feature type="transmembrane region" description="Helical" evidence="13">
    <location>
        <begin position="47"/>
        <end position="70"/>
    </location>
</feature>
<proteinExistence type="inferred from homology"/>
<sequence>MQRLRPIKEYSAGFKFVHWFIAVLVLLMLSLSFFLDGLPKESERTGFMIHKSIGLTILFVMLIRLVWVMYTGRVPLPVNVPRWERFLSRLVQSFLYLFLILMPLSGWIMSVAANRPPSFFTLATLSLPGIPLSKPLAGFMAEVHETIAWILIGLVILHVAGALKHHFIDKDDVLRRMLRR</sequence>
<dbReference type="RefSeq" id="WP_058470939.1">
    <property type="nucleotide sequence ID" value="NZ_CAAAIC010000003.1"/>
</dbReference>
<keyword evidence="9 13" id="KW-1133">Transmembrane helix</keyword>
<evidence type="ECO:0000256" key="13">
    <source>
        <dbReference type="SAM" id="Phobius"/>
    </source>
</evidence>
<name>A0A0W0VAJ6_9GAMM</name>
<organism evidence="15 16">
    <name type="scientific">Legionella jordanis</name>
    <dbReference type="NCBI Taxonomy" id="456"/>
    <lineage>
        <taxon>Bacteria</taxon>
        <taxon>Pseudomonadati</taxon>
        <taxon>Pseudomonadota</taxon>
        <taxon>Gammaproteobacteria</taxon>
        <taxon>Legionellales</taxon>
        <taxon>Legionellaceae</taxon>
        <taxon>Legionella</taxon>
    </lineage>
</organism>
<comment type="similarity">
    <text evidence="12">Belongs to the cytochrome b561 family.</text>
</comment>
<dbReference type="InterPro" id="IPR011577">
    <property type="entry name" value="Cyt_b561_bac/Ni-Hgenase"/>
</dbReference>
<feature type="transmembrane region" description="Helical" evidence="13">
    <location>
        <begin position="90"/>
        <end position="112"/>
    </location>
</feature>
<evidence type="ECO:0000256" key="9">
    <source>
        <dbReference type="ARBA" id="ARBA00022989"/>
    </source>
</evidence>
<feature type="transmembrane region" description="Helical" evidence="13">
    <location>
        <begin position="16"/>
        <end position="35"/>
    </location>
</feature>
<keyword evidence="10" id="KW-0408">Iron</keyword>
<dbReference type="STRING" id="456.Ljor_1456"/>
<evidence type="ECO:0000259" key="14">
    <source>
        <dbReference type="Pfam" id="PF01292"/>
    </source>
</evidence>
<feature type="transmembrane region" description="Helical" evidence="13">
    <location>
        <begin position="147"/>
        <end position="167"/>
    </location>
</feature>
<comment type="cofactor">
    <cofactor evidence="1">
        <name>heme b</name>
        <dbReference type="ChEBI" id="CHEBI:60344"/>
    </cofactor>
</comment>
<evidence type="ECO:0000256" key="11">
    <source>
        <dbReference type="ARBA" id="ARBA00023136"/>
    </source>
</evidence>
<keyword evidence="8" id="KW-0249">Electron transport</keyword>
<dbReference type="PATRIC" id="fig|456.5.peg.1559"/>
<dbReference type="Gene3D" id="1.20.950.20">
    <property type="entry name" value="Transmembrane di-heme cytochromes, Chain C"/>
    <property type="match status" value="1"/>
</dbReference>
<dbReference type="InterPro" id="IPR016174">
    <property type="entry name" value="Di-haem_cyt_TM"/>
</dbReference>
<evidence type="ECO:0000256" key="1">
    <source>
        <dbReference type="ARBA" id="ARBA00001970"/>
    </source>
</evidence>
<protein>
    <submittedName>
        <fullName evidence="15">Cytochrome b-561 transmembrane protein</fullName>
    </submittedName>
</protein>
<dbReference type="GO" id="GO:0005886">
    <property type="term" value="C:plasma membrane"/>
    <property type="evidence" value="ECO:0007669"/>
    <property type="project" value="UniProtKB-SubCell"/>
</dbReference>
<dbReference type="SUPFAM" id="SSF81342">
    <property type="entry name" value="Transmembrane di-heme cytochromes"/>
    <property type="match status" value="1"/>
</dbReference>
<keyword evidence="16" id="KW-1185">Reference proteome</keyword>
<comment type="subcellular location">
    <subcellularLocation>
        <location evidence="2">Cell membrane</location>
        <topology evidence="2">Multi-pass membrane protein</topology>
    </subcellularLocation>
</comment>
<evidence type="ECO:0000313" key="15">
    <source>
        <dbReference type="EMBL" id="KTD17150.1"/>
    </source>
</evidence>
<keyword evidence="5" id="KW-0349">Heme</keyword>
<dbReference type="InterPro" id="IPR052168">
    <property type="entry name" value="Cytochrome_b561_oxidase"/>
</dbReference>
<dbReference type="AlphaFoldDB" id="A0A0W0VAJ6"/>
<feature type="domain" description="Cytochrome b561 bacterial/Ni-hydrogenase" evidence="14">
    <location>
        <begin position="10"/>
        <end position="179"/>
    </location>
</feature>
<dbReference type="OrthoDB" id="8589936at2"/>
<evidence type="ECO:0000256" key="2">
    <source>
        <dbReference type="ARBA" id="ARBA00004651"/>
    </source>
</evidence>
<dbReference type="GO" id="GO:0009055">
    <property type="term" value="F:electron transfer activity"/>
    <property type="evidence" value="ECO:0007669"/>
    <property type="project" value="InterPro"/>
</dbReference>
<gene>
    <name evidence="15" type="primary">cybB</name>
    <name evidence="15" type="ORF">Ljor_1456</name>
</gene>
<keyword evidence="11 13" id="KW-0472">Membrane</keyword>
<evidence type="ECO:0000256" key="6">
    <source>
        <dbReference type="ARBA" id="ARBA00022692"/>
    </source>
</evidence>
<dbReference type="Pfam" id="PF01292">
    <property type="entry name" value="Ni_hydr_CYTB"/>
    <property type="match status" value="1"/>
</dbReference>
<keyword evidence="7" id="KW-0479">Metal-binding</keyword>
<dbReference type="GO" id="GO:0046872">
    <property type="term" value="F:metal ion binding"/>
    <property type="evidence" value="ECO:0007669"/>
    <property type="project" value="UniProtKB-KW"/>
</dbReference>
<evidence type="ECO:0000256" key="8">
    <source>
        <dbReference type="ARBA" id="ARBA00022982"/>
    </source>
</evidence>
<evidence type="ECO:0000256" key="5">
    <source>
        <dbReference type="ARBA" id="ARBA00022617"/>
    </source>
</evidence>
<dbReference type="PANTHER" id="PTHR30529">
    <property type="entry name" value="CYTOCHROME B561"/>
    <property type="match status" value="1"/>
</dbReference>
<keyword evidence="6 13" id="KW-0812">Transmembrane</keyword>
<evidence type="ECO:0000256" key="10">
    <source>
        <dbReference type="ARBA" id="ARBA00023004"/>
    </source>
</evidence>
<reference evidence="15 16" key="1">
    <citation type="submission" date="2015-11" db="EMBL/GenBank/DDBJ databases">
        <title>Genomic analysis of 38 Legionella species identifies large and diverse effector repertoires.</title>
        <authorList>
            <person name="Burstein D."/>
            <person name="Amaro F."/>
            <person name="Zusman T."/>
            <person name="Lifshitz Z."/>
            <person name="Cohen O."/>
            <person name="Gilbert J.A."/>
            <person name="Pupko T."/>
            <person name="Shuman H.A."/>
            <person name="Segal G."/>
        </authorList>
    </citation>
    <scope>NUCLEOTIDE SEQUENCE [LARGE SCALE GENOMIC DNA]</scope>
    <source>
        <strain evidence="15 16">BL-540</strain>
    </source>
</reference>
<accession>A0A0W0VAJ6</accession>
<evidence type="ECO:0000256" key="4">
    <source>
        <dbReference type="ARBA" id="ARBA00022475"/>
    </source>
</evidence>
<keyword evidence="4" id="KW-1003">Cell membrane</keyword>
<dbReference type="GO" id="GO:0022904">
    <property type="term" value="P:respiratory electron transport chain"/>
    <property type="evidence" value="ECO:0007669"/>
    <property type="project" value="InterPro"/>
</dbReference>
<dbReference type="PANTHER" id="PTHR30529:SF1">
    <property type="entry name" value="CYTOCHROME B561 HOMOLOG 2"/>
    <property type="match status" value="1"/>
</dbReference>
<dbReference type="GO" id="GO:0020037">
    <property type="term" value="F:heme binding"/>
    <property type="evidence" value="ECO:0007669"/>
    <property type="project" value="TreeGrafter"/>
</dbReference>
<evidence type="ECO:0000256" key="12">
    <source>
        <dbReference type="ARBA" id="ARBA00037975"/>
    </source>
</evidence>
<comment type="caution">
    <text evidence="15">The sequence shown here is derived from an EMBL/GenBank/DDBJ whole genome shotgun (WGS) entry which is preliminary data.</text>
</comment>
<dbReference type="Proteomes" id="UP000055035">
    <property type="component" value="Unassembled WGS sequence"/>
</dbReference>
<evidence type="ECO:0000256" key="3">
    <source>
        <dbReference type="ARBA" id="ARBA00022448"/>
    </source>
</evidence>
<keyword evidence="3" id="KW-0813">Transport</keyword>
<evidence type="ECO:0000313" key="16">
    <source>
        <dbReference type="Proteomes" id="UP000055035"/>
    </source>
</evidence>
<dbReference type="EMBL" id="LNYJ01000011">
    <property type="protein sequence ID" value="KTD17150.1"/>
    <property type="molecule type" value="Genomic_DNA"/>
</dbReference>